<feature type="transmembrane region" description="Helical" evidence="7">
    <location>
        <begin position="373"/>
        <end position="393"/>
    </location>
</feature>
<keyword evidence="3" id="KW-1003">Cell membrane</keyword>
<dbReference type="Proteomes" id="UP001597391">
    <property type="component" value="Unassembled WGS sequence"/>
</dbReference>
<proteinExistence type="predicted"/>
<sequence>MSPTFASLKYFNYRIWFAAALVANVGTWIQRVAQDWLVLRELTEGSGTAVGVVTGLQFVPVLFLSTYAGLIADRVDRRKLLMCTQGLLGVLALALGVMTLTGVVELWHVYVFAFLLGCVSAFDNPARQVFVSEMVPADKLPNAVGLNSASFNAARLIGPGVAGLMIEVMGTGWAFIVNGVSFAATIAAMALMRKSELRATPKSSREKGQIREGIRYVRNRTDIVIIMVVVSVVSTFGLNFQLTSALMATNEFGKGAGEYGILGSILAIGSLAGALMAARRQRPRVRLVVMAAFGFGIATGLLAMAPTYEAYALLSIPVGFCSLTMMTAANAAIQMSVEPQMRGRVMALYMIVFLGATPIGSPFVGWVGEQFGARWAVGIGSITALAVAIWAAAWTRRRWHYSVTYDLWHSPRITISYEPDGDGTLTERAKVEHGVELARVQRREVSDSLKIQELQNEKQKG</sequence>
<organism evidence="9 10">
    <name type="scientific">Populibacterium corticicola</name>
    <dbReference type="NCBI Taxonomy" id="1812826"/>
    <lineage>
        <taxon>Bacteria</taxon>
        <taxon>Bacillati</taxon>
        <taxon>Actinomycetota</taxon>
        <taxon>Actinomycetes</taxon>
        <taxon>Micrococcales</taxon>
        <taxon>Jonesiaceae</taxon>
        <taxon>Populibacterium</taxon>
    </lineage>
</organism>
<evidence type="ECO:0000313" key="10">
    <source>
        <dbReference type="Proteomes" id="UP001597391"/>
    </source>
</evidence>
<dbReference type="CDD" id="cd06173">
    <property type="entry name" value="MFS_MefA_like"/>
    <property type="match status" value="1"/>
</dbReference>
<keyword evidence="2" id="KW-0813">Transport</keyword>
<reference evidence="10" key="1">
    <citation type="journal article" date="2019" name="Int. J. Syst. Evol. Microbiol.">
        <title>The Global Catalogue of Microorganisms (GCM) 10K type strain sequencing project: providing services to taxonomists for standard genome sequencing and annotation.</title>
        <authorList>
            <consortium name="The Broad Institute Genomics Platform"/>
            <consortium name="The Broad Institute Genome Sequencing Center for Infectious Disease"/>
            <person name="Wu L."/>
            <person name="Ma J."/>
        </authorList>
    </citation>
    <scope>NUCLEOTIDE SEQUENCE [LARGE SCALE GENOMIC DNA]</scope>
    <source>
        <strain evidence="10">KCTC 33576</strain>
    </source>
</reference>
<feature type="transmembrane region" description="Helical" evidence="7">
    <location>
        <begin position="12"/>
        <end position="29"/>
    </location>
</feature>
<evidence type="ECO:0000256" key="5">
    <source>
        <dbReference type="ARBA" id="ARBA00022989"/>
    </source>
</evidence>
<dbReference type="PROSITE" id="PS50850">
    <property type="entry name" value="MFS"/>
    <property type="match status" value="1"/>
</dbReference>
<evidence type="ECO:0000256" key="1">
    <source>
        <dbReference type="ARBA" id="ARBA00004651"/>
    </source>
</evidence>
<feature type="domain" description="Major facilitator superfamily (MFS) profile" evidence="8">
    <location>
        <begin position="1"/>
        <end position="396"/>
    </location>
</feature>
<name>A0ABW5XI71_9MICO</name>
<comment type="subcellular location">
    <subcellularLocation>
        <location evidence="1">Cell membrane</location>
        <topology evidence="1">Multi-pass membrane protein</topology>
    </subcellularLocation>
</comment>
<comment type="caution">
    <text evidence="9">The sequence shown here is derived from an EMBL/GenBank/DDBJ whole genome shotgun (WGS) entry which is preliminary data.</text>
</comment>
<dbReference type="Pfam" id="PF05977">
    <property type="entry name" value="MFS_3"/>
    <property type="match status" value="1"/>
</dbReference>
<dbReference type="InterPro" id="IPR020846">
    <property type="entry name" value="MFS_dom"/>
</dbReference>
<feature type="transmembrane region" description="Helical" evidence="7">
    <location>
        <begin position="259"/>
        <end position="278"/>
    </location>
</feature>
<feature type="transmembrane region" description="Helical" evidence="7">
    <location>
        <begin position="49"/>
        <end position="68"/>
    </location>
</feature>
<dbReference type="Gene3D" id="1.20.1250.20">
    <property type="entry name" value="MFS general substrate transporter like domains"/>
    <property type="match status" value="1"/>
</dbReference>
<evidence type="ECO:0000256" key="3">
    <source>
        <dbReference type="ARBA" id="ARBA00022475"/>
    </source>
</evidence>
<evidence type="ECO:0000256" key="6">
    <source>
        <dbReference type="ARBA" id="ARBA00023136"/>
    </source>
</evidence>
<dbReference type="RefSeq" id="WP_377467975.1">
    <property type="nucleotide sequence ID" value="NZ_JBHUOP010000008.1"/>
</dbReference>
<feature type="transmembrane region" description="Helical" evidence="7">
    <location>
        <begin position="345"/>
        <end position="367"/>
    </location>
</feature>
<protein>
    <submittedName>
        <fullName evidence="9">MFS transporter</fullName>
    </submittedName>
</protein>
<feature type="transmembrane region" description="Helical" evidence="7">
    <location>
        <begin position="80"/>
        <end position="100"/>
    </location>
</feature>
<gene>
    <name evidence="9" type="ORF">ACFSYH_14100</name>
</gene>
<dbReference type="InterPro" id="IPR010290">
    <property type="entry name" value="TM_effector"/>
</dbReference>
<dbReference type="PANTHER" id="PTHR23513:SF11">
    <property type="entry name" value="STAPHYLOFERRIN A TRANSPORTER"/>
    <property type="match status" value="1"/>
</dbReference>
<evidence type="ECO:0000259" key="8">
    <source>
        <dbReference type="PROSITE" id="PS50850"/>
    </source>
</evidence>
<keyword evidence="5 7" id="KW-1133">Transmembrane helix</keyword>
<dbReference type="EMBL" id="JBHUOP010000008">
    <property type="protein sequence ID" value="MFD2841695.1"/>
    <property type="molecule type" value="Genomic_DNA"/>
</dbReference>
<evidence type="ECO:0000256" key="4">
    <source>
        <dbReference type="ARBA" id="ARBA00022692"/>
    </source>
</evidence>
<feature type="transmembrane region" description="Helical" evidence="7">
    <location>
        <begin position="172"/>
        <end position="192"/>
    </location>
</feature>
<dbReference type="InterPro" id="IPR036259">
    <property type="entry name" value="MFS_trans_sf"/>
</dbReference>
<feature type="transmembrane region" description="Helical" evidence="7">
    <location>
        <begin position="311"/>
        <end position="333"/>
    </location>
</feature>
<feature type="transmembrane region" description="Helical" evidence="7">
    <location>
        <begin position="285"/>
        <end position="305"/>
    </location>
</feature>
<keyword evidence="6 7" id="KW-0472">Membrane</keyword>
<feature type="transmembrane region" description="Helical" evidence="7">
    <location>
        <begin position="223"/>
        <end position="247"/>
    </location>
</feature>
<keyword evidence="4 7" id="KW-0812">Transmembrane</keyword>
<accession>A0ABW5XI71</accession>
<evidence type="ECO:0000313" key="9">
    <source>
        <dbReference type="EMBL" id="MFD2841695.1"/>
    </source>
</evidence>
<keyword evidence="10" id="KW-1185">Reference proteome</keyword>
<dbReference type="PANTHER" id="PTHR23513">
    <property type="entry name" value="INTEGRAL MEMBRANE EFFLUX PROTEIN-RELATED"/>
    <property type="match status" value="1"/>
</dbReference>
<evidence type="ECO:0000256" key="7">
    <source>
        <dbReference type="SAM" id="Phobius"/>
    </source>
</evidence>
<dbReference type="SUPFAM" id="SSF103473">
    <property type="entry name" value="MFS general substrate transporter"/>
    <property type="match status" value="1"/>
</dbReference>
<evidence type="ECO:0000256" key="2">
    <source>
        <dbReference type="ARBA" id="ARBA00022448"/>
    </source>
</evidence>